<dbReference type="Gene3D" id="3.40.50.1820">
    <property type="entry name" value="alpha/beta hydrolase"/>
    <property type="match status" value="1"/>
</dbReference>
<dbReference type="EC" id="1.1.-.-" evidence="3"/>
<comment type="similarity">
    <text evidence="1">Belongs to the thioesterase family.</text>
</comment>
<reference evidence="3 4" key="1">
    <citation type="submission" date="2018-03" db="EMBL/GenBank/DDBJ databases">
        <title>Draft Genome Sequences of the Obligatory Marine Myxobacteria Enhygromyxa salina SWB007.</title>
        <authorList>
            <person name="Poehlein A."/>
            <person name="Moghaddam J.A."/>
            <person name="Harms H."/>
            <person name="Alanjari M."/>
            <person name="Koenig G.M."/>
            <person name="Daniel R."/>
            <person name="Schaeberle T.F."/>
        </authorList>
    </citation>
    <scope>NUCLEOTIDE SEQUENCE [LARGE SCALE GENOMIC DNA]</scope>
    <source>
        <strain evidence="3 4">SWB007</strain>
    </source>
</reference>
<accession>A0A2S9YN60</accession>
<evidence type="ECO:0000259" key="2">
    <source>
        <dbReference type="Pfam" id="PF00975"/>
    </source>
</evidence>
<name>A0A2S9YN60_9BACT</name>
<dbReference type="Proteomes" id="UP000238823">
    <property type="component" value="Unassembled WGS sequence"/>
</dbReference>
<organism evidence="3 4">
    <name type="scientific">Enhygromyxa salina</name>
    <dbReference type="NCBI Taxonomy" id="215803"/>
    <lineage>
        <taxon>Bacteria</taxon>
        <taxon>Pseudomonadati</taxon>
        <taxon>Myxococcota</taxon>
        <taxon>Polyangia</taxon>
        <taxon>Nannocystales</taxon>
        <taxon>Nannocystaceae</taxon>
        <taxon>Enhygromyxa</taxon>
    </lineage>
</organism>
<evidence type="ECO:0000313" key="3">
    <source>
        <dbReference type="EMBL" id="PRQ06489.1"/>
    </source>
</evidence>
<dbReference type="PANTHER" id="PTHR11487:SF0">
    <property type="entry name" value="S-ACYL FATTY ACID SYNTHASE THIOESTERASE, MEDIUM CHAIN"/>
    <property type="match status" value="1"/>
</dbReference>
<dbReference type="Pfam" id="PF00975">
    <property type="entry name" value="Thioesterase"/>
    <property type="match status" value="1"/>
</dbReference>
<dbReference type="OrthoDB" id="8480037at2"/>
<comment type="caution">
    <text evidence="3">The sequence shown here is derived from an EMBL/GenBank/DDBJ whole genome shotgun (WGS) entry which is preliminary data.</text>
</comment>
<feature type="domain" description="Thioesterase" evidence="2">
    <location>
        <begin position="20"/>
        <end position="245"/>
    </location>
</feature>
<dbReference type="GO" id="GO:0008610">
    <property type="term" value="P:lipid biosynthetic process"/>
    <property type="evidence" value="ECO:0007669"/>
    <property type="project" value="TreeGrafter"/>
</dbReference>
<keyword evidence="3" id="KW-0560">Oxidoreductase</keyword>
<dbReference type="RefSeq" id="WP_106090776.1">
    <property type="nucleotide sequence ID" value="NZ_PVNL01000074.1"/>
</dbReference>
<protein>
    <submittedName>
        <fullName evidence="3">Linear gramicidin dehydrogenase LgrE</fullName>
        <ecNumber evidence="3">1.1.-.-</ecNumber>
    </submittedName>
</protein>
<proteinExistence type="inferred from homology"/>
<dbReference type="EMBL" id="PVNL01000074">
    <property type="protein sequence ID" value="PRQ06489.1"/>
    <property type="molecule type" value="Genomic_DNA"/>
</dbReference>
<dbReference type="AlphaFoldDB" id="A0A2S9YN60"/>
<dbReference type="PANTHER" id="PTHR11487">
    <property type="entry name" value="THIOESTERASE"/>
    <property type="match status" value="1"/>
</dbReference>
<evidence type="ECO:0000256" key="1">
    <source>
        <dbReference type="ARBA" id="ARBA00007169"/>
    </source>
</evidence>
<dbReference type="InterPro" id="IPR001031">
    <property type="entry name" value="Thioesterase"/>
</dbReference>
<gene>
    <name evidence="3" type="primary">lgrE_1</name>
    <name evidence="3" type="ORF">ENSA7_38080</name>
</gene>
<dbReference type="SUPFAM" id="SSF53474">
    <property type="entry name" value="alpha/beta-Hydrolases"/>
    <property type="match status" value="1"/>
</dbReference>
<dbReference type="InterPro" id="IPR029058">
    <property type="entry name" value="AB_hydrolase_fold"/>
</dbReference>
<dbReference type="InterPro" id="IPR012223">
    <property type="entry name" value="TEII"/>
</dbReference>
<dbReference type="GO" id="GO:0016491">
    <property type="term" value="F:oxidoreductase activity"/>
    <property type="evidence" value="ECO:0007669"/>
    <property type="project" value="UniProtKB-KW"/>
</dbReference>
<evidence type="ECO:0000313" key="4">
    <source>
        <dbReference type="Proteomes" id="UP000238823"/>
    </source>
</evidence>
<sequence>MSKQLDAWVRADSMTAARLPLLCFPHAGGGGLGYRSWSQGLPAHVGVWPIELPGRESRVAEAPFRRIPALVDALVEALSGHLDRPYALFGHSMGAVLAFEFARGLRRVGGRGPELLVVSARRGPTVYEVQPTRLHDRPDVELVAYLRRLGGTPREVLDDPAMASFVLGALRADFEMLETWAYTPELALDCPILAFAGRSDPHAPATDVARWRELTTGAFELCELPGDHFFIHPERAAVLERIGAALDRPHP</sequence>